<organism evidence="1">
    <name type="scientific">Rhizophora mucronata</name>
    <name type="common">Asiatic mangrove</name>
    <dbReference type="NCBI Taxonomy" id="61149"/>
    <lineage>
        <taxon>Eukaryota</taxon>
        <taxon>Viridiplantae</taxon>
        <taxon>Streptophyta</taxon>
        <taxon>Embryophyta</taxon>
        <taxon>Tracheophyta</taxon>
        <taxon>Spermatophyta</taxon>
        <taxon>Magnoliopsida</taxon>
        <taxon>eudicotyledons</taxon>
        <taxon>Gunneridae</taxon>
        <taxon>Pentapetalae</taxon>
        <taxon>rosids</taxon>
        <taxon>fabids</taxon>
        <taxon>Malpighiales</taxon>
        <taxon>Rhizophoraceae</taxon>
        <taxon>Rhizophora</taxon>
    </lineage>
</organism>
<evidence type="ECO:0000313" key="1">
    <source>
        <dbReference type="EMBL" id="MBX47566.1"/>
    </source>
</evidence>
<name>A0A2P2NYH3_RHIMU</name>
<proteinExistence type="predicted"/>
<dbReference type="EMBL" id="GGEC01067082">
    <property type="protein sequence ID" value="MBX47566.1"/>
    <property type="molecule type" value="Transcribed_RNA"/>
</dbReference>
<dbReference type="AlphaFoldDB" id="A0A2P2NYH3"/>
<protein>
    <submittedName>
        <fullName evidence="1">Uncharacterized protein</fullName>
    </submittedName>
</protein>
<accession>A0A2P2NYH3</accession>
<sequence>MVSPRNGQPLFPGGRLNLASFLCMRMKIRIRDTTEGRRRRISSESNMEPA</sequence>
<reference evidence="1" key="1">
    <citation type="submission" date="2018-02" db="EMBL/GenBank/DDBJ databases">
        <title>Rhizophora mucronata_Transcriptome.</title>
        <authorList>
            <person name="Meera S.P."/>
            <person name="Sreeshan A."/>
            <person name="Augustine A."/>
        </authorList>
    </citation>
    <scope>NUCLEOTIDE SEQUENCE</scope>
    <source>
        <tissue evidence="1">Leaf</tissue>
    </source>
</reference>